<keyword evidence="1" id="KW-0472">Membrane</keyword>
<comment type="caution">
    <text evidence="2">The sequence shown here is derived from an EMBL/GenBank/DDBJ whole genome shotgun (WGS) entry which is preliminary data.</text>
</comment>
<reference evidence="2 3" key="1">
    <citation type="journal article" date="2016" name="Nat. Commun.">
        <title>Thousands of microbial genomes shed light on interconnected biogeochemical processes in an aquifer system.</title>
        <authorList>
            <person name="Anantharaman K."/>
            <person name="Brown C.T."/>
            <person name="Hug L.A."/>
            <person name="Sharon I."/>
            <person name="Castelle C.J."/>
            <person name="Probst A.J."/>
            <person name="Thomas B.C."/>
            <person name="Singh A."/>
            <person name="Wilkins M.J."/>
            <person name="Karaoz U."/>
            <person name="Brodie E.L."/>
            <person name="Williams K.H."/>
            <person name="Hubbard S.S."/>
            <person name="Banfield J.F."/>
        </authorList>
    </citation>
    <scope>NUCLEOTIDE SEQUENCE [LARGE SCALE GENOMIC DNA]</scope>
</reference>
<keyword evidence="1" id="KW-1133">Transmembrane helix</keyword>
<accession>A0A1F5YFY6</accession>
<protein>
    <submittedName>
        <fullName evidence="2">Uncharacterized protein</fullName>
    </submittedName>
</protein>
<evidence type="ECO:0000313" key="3">
    <source>
        <dbReference type="Proteomes" id="UP000176992"/>
    </source>
</evidence>
<feature type="transmembrane region" description="Helical" evidence="1">
    <location>
        <begin position="6"/>
        <end position="25"/>
    </location>
</feature>
<organism evidence="2 3">
    <name type="scientific">Candidatus Glassbacteria bacterium GWA2_58_10</name>
    <dbReference type="NCBI Taxonomy" id="1817865"/>
    <lineage>
        <taxon>Bacteria</taxon>
        <taxon>Candidatus Glassiibacteriota</taxon>
    </lineage>
</organism>
<evidence type="ECO:0000256" key="1">
    <source>
        <dbReference type="SAM" id="Phobius"/>
    </source>
</evidence>
<dbReference type="Proteomes" id="UP000176992">
    <property type="component" value="Unassembled WGS sequence"/>
</dbReference>
<dbReference type="EMBL" id="MFIV01000045">
    <property type="protein sequence ID" value="OGF99085.1"/>
    <property type="molecule type" value="Genomic_DNA"/>
</dbReference>
<proteinExistence type="predicted"/>
<sequence length="85" mass="9075">MSELNNGGYSVVLTTGLILVGIVAAKNPGSKSGRQIWIIVVTGCIDGYALKPELFSNRWTAVDSAGKVLTSPERTFQSLWFSLGS</sequence>
<evidence type="ECO:0000313" key="2">
    <source>
        <dbReference type="EMBL" id="OGF99085.1"/>
    </source>
</evidence>
<gene>
    <name evidence="2" type="ORF">A2Z86_05455</name>
</gene>
<name>A0A1F5YFY6_9BACT</name>
<keyword evidence="1" id="KW-0812">Transmembrane</keyword>
<dbReference type="AlphaFoldDB" id="A0A1F5YFY6"/>